<evidence type="ECO:0008006" key="3">
    <source>
        <dbReference type="Google" id="ProtNLM"/>
    </source>
</evidence>
<dbReference type="EMBL" id="MT631468">
    <property type="protein sequence ID" value="QNO51379.1"/>
    <property type="molecule type" value="Genomic_DNA"/>
</dbReference>
<name>A0A7G9YTP5_9EURY</name>
<organism evidence="2">
    <name type="scientific">Candidatus Methanophagaceae archaeon ANME-1 ERB6</name>
    <dbReference type="NCBI Taxonomy" id="2759912"/>
    <lineage>
        <taxon>Archaea</taxon>
        <taxon>Methanobacteriati</taxon>
        <taxon>Methanobacteriota</taxon>
        <taxon>Stenosarchaea group</taxon>
        <taxon>Methanomicrobia</taxon>
        <taxon>Candidatus Methanophagales</taxon>
        <taxon>Candidatus Methanophagaceae</taxon>
    </lineage>
</organism>
<evidence type="ECO:0000256" key="1">
    <source>
        <dbReference type="SAM" id="Coils"/>
    </source>
</evidence>
<dbReference type="AlphaFoldDB" id="A0A7G9YTP5"/>
<feature type="coiled-coil region" evidence="1">
    <location>
        <begin position="110"/>
        <end position="141"/>
    </location>
</feature>
<protein>
    <recommendedName>
        <fullName evidence="3">CD-NTase-associated protein 12/Pycsar effector protein TIR domain-containing protein</fullName>
    </recommendedName>
</protein>
<evidence type="ECO:0000313" key="2">
    <source>
        <dbReference type="EMBL" id="QNO51379.1"/>
    </source>
</evidence>
<keyword evidence="1" id="KW-0175">Coiled coil</keyword>
<dbReference type="Gene3D" id="3.40.50.450">
    <property type="match status" value="1"/>
</dbReference>
<accession>A0A7G9YTP5</accession>
<reference evidence="2" key="1">
    <citation type="submission" date="2020-06" db="EMBL/GenBank/DDBJ databases">
        <title>Unique genomic features of the anaerobic methanotrophic archaea.</title>
        <authorList>
            <person name="Chadwick G.L."/>
            <person name="Skennerton C.T."/>
            <person name="Laso-Perez R."/>
            <person name="Leu A.O."/>
            <person name="Speth D.R."/>
            <person name="Yu H."/>
            <person name="Morgan-Lang C."/>
            <person name="Hatzenpichler R."/>
            <person name="Goudeau D."/>
            <person name="Malmstrom R."/>
            <person name="Brazelton W.J."/>
            <person name="Woyke T."/>
            <person name="Hallam S.J."/>
            <person name="Tyson G.W."/>
            <person name="Wegener G."/>
            <person name="Boetius A."/>
            <person name="Orphan V."/>
        </authorList>
    </citation>
    <scope>NUCLEOTIDE SEQUENCE</scope>
</reference>
<proteinExistence type="predicted"/>
<sequence>MCFIACPDPKDVGLELEIISEKLQKEGIDPFIAVRERAYGEDIFCTKICGRIIESMFCIVLLNDAKSNKSAESIPNPNVYYEYGLMTAMKKEIIPLQHSEHNLAFNIQGLETIKYTNENLVDELEKAIKKTLAIIEMTRETEQVEIESDLYTRKIFWMLESKGFTRLSRAYYRDSLLEASDNTVFMKYTDYENNPIFIVIVKDNEMTLDVIGGLKVISSRIEKIKYRNEIELSNFEKEVSIGGQFTLTGEEIISRRKRIDYRRVSEISDQLKKLEKSTFLVLVTEGFSEIDKIKAAHKSIKFESKPKLEIWDSKKINQLIIEEGLEI</sequence>
<gene>
    <name evidence="2" type="ORF">KMJFBAND_00016</name>
</gene>